<evidence type="ECO:0000313" key="3">
    <source>
        <dbReference type="Proteomes" id="UP001252270"/>
    </source>
</evidence>
<evidence type="ECO:0000313" key="2">
    <source>
        <dbReference type="EMBL" id="MDR5894405.1"/>
    </source>
</evidence>
<protein>
    <submittedName>
        <fullName evidence="2">Uncharacterized protein</fullName>
    </submittedName>
</protein>
<dbReference type="EMBL" id="JARWAL010000031">
    <property type="protein sequence ID" value="MDR5894405.1"/>
    <property type="molecule type" value="Genomic_DNA"/>
</dbReference>
<dbReference type="RefSeq" id="WP_309637700.1">
    <property type="nucleotide sequence ID" value="NZ_JARWAL010000031.1"/>
</dbReference>
<keyword evidence="1" id="KW-0472">Membrane</keyword>
<accession>A0ABU1GQW9</accession>
<keyword evidence="1" id="KW-0812">Transmembrane</keyword>
<dbReference type="Proteomes" id="UP001252270">
    <property type="component" value="Unassembled WGS sequence"/>
</dbReference>
<comment type="caution">
    <text evidence="2">The sequence shown here is derived from an EMBL/GenBank/DDBJ whole genome shotgun (WGS) entry which is preliminary data.</text>
</comment>
<keyword evidence="1" id="KW-1133">Transmembrane helix</keyword>
<feature type="non-terminal residue" evidence="2">
    <location>
        <position position="1"/>
    </location>
</feature>
<organism evidence="2 3">
    <name type="scientific">Halomonas mongoliensis</name>
    <dbReference type="NCBI Taxonomy" id="321265"/>
    <lineage>
        <taxon>Bacteria</taxon>
        <taxon>Pseudomonadati</taxon>
        <taxon>Pseudomonadota</taxon>
        <taxon>Gammaproteobacteria</taxon>
        <taxon>Oceanospirillales</taxon>
        <taxon>Halomonadaceae</taxon>
        <taxon>Halomonas</taxon>
    </lineage>
</organism>
<evidence type="ECO:0000256" key="1">
    <source>
        <dbReference type="SAM" id="Phobius"/>
    </source>
</evidence>
<gene>
    <name evidence="2" type="ORF">QC820_16570</name>
</gene>
<name>A0ABU1GQW9_9GAMM</name>
<keyword evidence="3" id="KW-1185">Reference proteome</keyword>
<proteinExistence type="predicted"/>
<feature type="transmembrane region" description="Helical" evidence="1">
    <location>
        <begin position="20"/>
        <end position="53"/>
    </location>
</feature>
<sequence length="270" mass="29389">AGAMARRGELRERVRHKRYLGGVTIGGGILAIAASSLVLVPLVIGVISLVLVYRLARLVPWHIETWLRRSLYGVQSERLRFQPFANGLEEQDSLTMVFSGIEFDMEALRATVSSGEIGPATTRPATDRQAWAAELAEEGRRIVPDHYTLNLTATASFPEDLAGELTVLINYLPEQGKEHYLGGSKYTGGSLVRVNEHGQELTSSGSADVVGAQASASDSHGFILQAEGERKTMLFETDIDAVGGRLETRIIYVAEDGLPRPDALVMELSR</sequence>
<reference evidence="2 3" key="1">
    <citation type="submission" date="2023-04" db="EMBL/GenBank/DDBJ databases">
        <title>A long-awaited taxogenomic arrangement of the family Halomonadaceae.</title>
        <authorList>
            <person name="De La Haba R."/>
            <person name="Chuvochina M."/>
            <person name="Wittouck S."/>
            <person name="Arahal D.R."/>
            <person name="Sanchez-Porro C."/>
            <person name="Hugenholtz P."/>
            <person name="Ventosa A."/>
        </authorList>
    </citation>
    <scope>NUCLEOTIDE SEQUENCE [LARGE SCALE GENOMIC DNA]</scope>
    <source>
        <strain evidence="2 3">DSM 17332</strain>
    </source>
</reference>